<name>A0A066UT23_9VIBR</name>
<dbReference type="NCBIfam" id="NF006511">
    <property type="entry name" value="PRK08951.1"/>
    <property type="match status" value="1"/>
</dbReference>
<keyword evidence="4" id="KW-0012">Acyltransferase</keyword>
<dbReference type="GO" id="GO:0009436">
    <property type="term" value="P:glyoxylate catabolic process"/>
    <property type="evidence" value="ECO:0007669"/>
    <property type="project" value="TreeGrafter"/>
</dbReference>
<comment type="caution">
    <text evidence="4">The sequence shown here is derived from an EMBL/GenBank/DDBJ whole genome shotgun (WGS) entry which is preliminary data.</text>
</comment>
<evidence type="ECO:0000313" key="5">
    <source>
        <dbReference type="Proteomes" id="UP000027219"/>
    </source>
</evidence>
<accession>A0A066UT23</accession>
<dbReference type="InterPro" id="IPR006253">
    <property type="entry name" value="Malate_synthG"/>
</dbReference>
<dbReference type="EMBL" id="JFFR01000012">
    <property type="protein sequence ID" value="KDN29062.1"/>
    <property type="molecule type" value="Genomic_DNA"/>
</dbReference>
<keyword evidence="5" id="KW-1185">Reference proteome</keyword>
<protein>
    <submittedName>
        <fullName evidence="4">Malate synthase</fullName>
        <ecNumber evidence="4">2.3.3.9</ecNumber>
    </submittedName>
</protein>
<evidence type="ECO:0000259" key="1">
    <source>
        <dbReference type="Pfam" id="PF20658"/>
    </source>
</evidence>
<dbReference type="InterPro" id="IPR011076">
    <property type="entry name" value="Malate_synth_sf"/>
</dbReference>
<reference evidence="2 7" key="3">
    <citation type="submission" date="2019-09" db="EMBL/GenBank/DDBJ databases">
        <title>Whole genome sequence of Vibrio fortis.</title>
        <authorList>
            <person name="Das S.K."/>
        </authorList>
    </citation>
    <scope>NUCLEOTIDE SEQUENCE [LARGE SCALE GENOMIC DNA]</scope>
    <source>
        <strain evidence="2 7">AN60</strain>
    </source>
</reference>
<dbReference type="PANTHER" id="PTHR42739">
    <property type="entry name" value="MALATE SYNTHASE G"/>
    <property type="match status" value="1"/>
</dbReference>
<dbReference type="Proteomes" id="UP000027219">
    <property type="component" value="Unassembled WGS sequence"/>
</dbReference>
<feature type="domain" description="Malate synthase G alpha-beta insertion" evidence="1">
    <location>
        <begin position="40"/>
        <end position="103"/>
    </location>
</feature>
<dbReference type="GO" id="GO:0006097">
    <property type="term" value="P:glyoxylate cycle"/>
    <property type="evidence" value="ECO:0007669"/>
    <property type="project" value="InterPro"/>
</dbReference>
<evidence type="ECO:0000313" key="6">
    <source>
        <dbReference type="Proteomes" id="UP000326687"/>
    </source>
</evidence>
<dbReference type="RefSeq" id="WP_032550467.1">
    <property type="nucleotide sequence ID" value="NZ_BTGL01000009.1"/>
</dbReference>
<evidence type="ECO:0000313" key="7">
    <source>
        <dbReference type="Proteomes" id="UP000326789"/>
    </source>
</evidence>
<dbReference type="Gene3D" id="2.170.170.11">
    <property type="entry name" value="Malate synthase G - maily-beta sub-domain"/>
    <property type="match status" value="1"/>
</dbReference>
<gene>
    <name evidence="2" type="ORF">F2P58_12095</name>
    <name evidence="3" type="ORF">F2Z80_18515</name>
    <name evidence="4" type="ORF">VFDL14_17575</name>
</gene>
<dbReference type="EC" id="2.3.3.9" evidence="4"/>
<dbReference type="Proteomes" id="UP000326687">
    <property type="component" value="Unassembled WGS sequence"/>
</dbReference>
<reference evidence="3 6" key="2">
    <citation type="submission" date="2019-09" db="EMBL/GenBank/DDBJ databases">
        <title>Vibrio Fortis S7-72.</title>
        <authorList>
            <person name="Das S.K."/>
        </authorList>
    </citation>
    <scope>NUCLEOTIDE SEQUENCE [LARGE SCALE GENOMIC DNA]</scope>
    <source>
        <strain evidence="3 6">S7-72</strain>
    </source>
</reference>
<dbReference type="GO" id="GO:0005829">
    <property type="term" value="C:cytosol"/>
    <property type="evidence" value="ECO:0007669"/>
    <property type="project" value="TreeGrafter"/>
</dbReference>
<proteinExistence type="predicted"/>
<dbReference type="SUPFAM" id="SSF51645">
    <property type="entry name" value="Malate synthase G"/>
    <property type="match status" value="1"/>
</dbReference>
<dbReference type="InterPro" id="IPR048357">
    <property type="entry name" value="MSG_insertion"/>
</dbReference>
<dbReference type="EMBL" id="VWSE01000006">
    <property type="protein sequence ID" value="KAB0288198.1"/>
    <property type="molecule type" value="Genomic_DNA"/>
</dbReference>
<dbReference type="STRING" id="212667.VFDL14_17575"/>
<evidence type="ECO:0000313" key="4">
    <source>
        <dbReference type="EMBL" id="KDN29062.1"/>
    </source>
</evidence>
<sequence>MNMLTLDKTELHRNHSTFIAEAVFAVEMVKADKQMEKQRMAKQLLDTLFPLESGSHEDAVSYEIDYRHVQVYFKNGEHTGLKRAKHFVAYAGDKSKPSAILFRDESGTHVEVTIGARAGTGRLELVNIEDIQLETCTTFGQTEESYSSGIRHWVSLVQGDEKGRPTACSEDKEYTAKNGDDYSLGFSFAL</sequence>
<dbReference type="Proteomes" id="UP000326789">
    <property type="component" value="Unassembled WGS sequence"/>
</dbReference>
<dbReference type="AlphaFoldDB" id="A0A066UT23"/>
<evidence type="ECO:0000313" key="2">
    <source>
        <dbReference type="EMBL" id="KAB0288198.1"/>
    </source>
</evidence>
<evidence type="ECO:0000313" key="3">
    <source>
        <dbReference type="EMBL" id="KAB0301078.1"/>
    </source>
</evidence>
<dbReference type="OrthoDB" id="5899875at2"/>
<keyword evidence="4" id="KW-0808">Transferase</keyword>
<reference evidence="4 5" key="1">
    <citation type="submission" date="2014-02" db="EMBL/GenBank/DDBJ databases">
        <title>Vibrio fortis Dalian14 Genome Sequencing.</title>
        <authorList>
            <person name="Wang Y."/>
            <person name="Song L."/>
            <person name="Liu G."/>
            <person name="Ding J."/>
        </authorList>
    </citation>
    <scope>NUCLEOTIDE SEQUENCE [LARGE SCALE GENOMIC DNA]</scope>
    <source>
        <strain evidence="4 5">Dalian14</strain>
    </source>
</reference>
<dbReference type="GO" id="GO:0000287">
    <property type="term" value="F:magnesium ion binding"/>
    <property type="evidence" value="ECO:0007669"/>
    <property type="project" value="TreeGrafter"/>
</dbReference>
<dbReference type="EMBL" id="VXDD01000003">
    <property type="protein sequence ID" value="KAB0301078.1"/>
    <property type="molecule type" value="Genomic_DNA"/>
</dbReference>
<dbReference type="PANTHER" id="PTHR42739:SF1">
    <property type="entry name" value="MALATE SYNTHASE G"/>
    <property type="match status" value="1"/>
</dbReference>
<dbReference type="GO" id="GO:0004474">
    <property type="term" value="F:malate synthase activity"/>
    <property type="evidence" value="ECO:0007669"/>
    <property type="project" value="UniProtKB-EC"/>
</dbReference>
<dbReference type="Pfam" id="PF20658">
    <property type="entry name" value="MSG_insertion"/>
    <property type="match status" value="1"/>
</dbReference>
<organism evidence="4 5">
    <name type="scientific">Vibrio fortis</name>
    <dbReference type="NCBI Taxonomy" id="212667"/>
    <lineage>
        <taxon>Bacteria</taxon>
        <taxon>Pseudomonadati</taxon>
        <taxon>Pseudomonadota</taxon>
        <taxon>Gammaproteobacteria</taxon>
        <taxon>Vibrionales</taxon>
        <taxon>Vibrionaceae</taxon>
        <taxon>Vibrio</taxon>
    </lineage>
</organism>